<dbReference type="PANTHER" id="PTHR46018">
    <property type="entry name" value="ZINC PHOSPHODIESTERASE ELAC PROTEIN 1"/>
    <property type="match status" value="1"/>
</dbReference>
<comment type="caution">
    <text evidence="2">The sequence shown here is derived from an EMBL/GenBank/DDBJ whole genome shotgun (WGS) entry which is preliminary data.</text>
</comment>
<dbReference type="GO" id="GO:0042781">
    <property type="term" value="F:3'-tRNA processing endoribonuclease activity"/>
    <property type="evidence" value="ECO:0007669"/>
    <property type="project" value="TreeGrafter"/>
</dbReference>
<keyword evidence="3" id="KW-1185">Reference proteome</keyword>
<dbReference type="Pfam" id="PF12706">
    <property type="entry name" value="Lactamase_B_2"/>
    <property type="match status" value="1"/>
</dbReference>
<evidence type="ECO:0000259" key="1">
    <source>
        <dbReference type="SMART" id="SM00849"/>
    </source>
</evidence>
<dbReference type="SMART" id="SM00849">
    <property type="entry name" value="Lactamase_B"/>
    <property type="match status" value="1"/>
</dbReference>
<dbReference type="RefSeq" id="WP_146351031.1">
    <property type="nucleotide sequence ID" value="NZ_VOBR01000006.1"/>
</dbReference>
<evidence type="ECO:0000313" key="2">
    <source>
        <dbReference type="EMBL" id="TWP52235.1"/>
    </source>
</evidence>
<dbReference type="Proteomes" id="UP000316639">
    <property type="component" value="Unassembled WGS sequence"/>
</dbReference>
<keyword evidence="2" id="KW-0378">Hydrolase</keyword>
<name>A0A563EX14_9PSEU</name>
<dbReference type="SUPFAM" id="SSF56281">
    <property type="entry name" value="Metallo-hydrolase/oxidoreductase"/>
    <property type="match status" value="1"/>
</dbReference>
<gene>
    <name evidence="2" type="ORF">FKR81_11740</name>
</gene>
<reference evidence="2 3" key="1">
    <citation type="submission" date="2019-07" db="EMBL/GenBank/DDBJ databases">
        <title>Lentzea xizangensis sp. nov., isolated from Qinghai-Tibetan Plateau Soils.</title>
        <authorList>
            <person name="Huang J."/>
        </authorList>
    </citation>
    <scope>NUCLEOTIDE SEQUENCE [LARGE SCALE GENOMIC DNA]</scope>
    <source>
        <strain evidence="2 3">FXJ1.1311</strain>
    </source>
</reference>
<dbReference type="InterPro" id="IPR036866">
    <property type="entry name" value="RibonucZ/Hydroxyglut_hydro"/>
</dbReference>
<dbReference type="Gene3D" id="3.60.15.10">
    <property type="entry name" value="Ribonuclease Z/Hydroxyacylglutathione hydrolase-like"/>
    <property type="match status" value="1"/>
</dbReference>
<dbReference type="EMBL" id="VOBR01000006">
    <property type="protein sequence ID" value="TWP52235.1"/>
    <property type="molecule type" value="Genomic_DNA"/>
</dbReference>
<dbReference type="AlphaFoldDB" id="A0A563EX14"/>
<dbReference type="InterPro" id="IPR001279">
    <property type="entry name" value="Metallo-B-lactamas"/>
</dbReference>
<dbReference type="PANTHER" id="PTHR46018:SF4">
    <property type="entry name" value="METALLO-HYDROLASE YHFI-RELATED"/>
    <property type="match status" value="1"/>
</dbReference>
<dbReference type="CDD" id="cd07716">
    <property type="entry name" value="RNaseZ_short-form-like_MBL-fold"/>
    <property type="match status" value="1"/>
</dbReference>
<sequence length="217" mass="23004">MRVTVLGCSGGWPAAGRPCSGYLLEAGGRQVWLDAGTGTMPELLRHTTLADLDAVWISHLHPDHCSDLFGAFQALKYGNARDDRLPVYGPPRWASAFEAFAGPATGVFEVHELVDGGRVDLGPLQLEAVFVPHVLPTFGVRASADGKVFGYTADYEPGADLSRFADVDLLLAEAWRSADAVAALGVRAVITHVHPDLDPLEVAGDMEAAAPGMVISM</sequence>
<protein>
    <submittedName>
        <fullName evidence="2">MBL fold metallo-hydrolase</fullName>
    </submittedName>
</protein>
<accession>A0A563EX14</accession>
<evidence type="ECO:0000313" key="3">
    <source>
        <dbReference type="Proteomes" id="UP000316639"/>
    </source>
</evidence>
<dbReference type="OrthoDB" id="9800940at2"/>
<organism evidence="2 3">
    <name type="scientific">Lentzea tibetensis</name>
    <dbReference type="NCBI Taxonomy" id="2591470"/>
    <lineage>
        <taxon>Bacteria</taxon>
        <taxon>Bacillati</taxon>
        <taxon>Actinomycetota</taxon>
        <taxon>Actinomycetes</taxon>
        <taxon>Pseudonocardiales</taxon>
        <taxon>Pseudonocardiaceae</taxon>
        <taxon>Lentzea</taxon>
    </lineage>
</organism>
<proteinExistence type="predicted"/>
<feature type="domain" description="Metallo-beta-lactamase" evidence="1">
    <location>
        <begin position="18"/>
        <end position="192"/>
    </location>
</feature>